<comment type="caution">
    <text evidence="1">The sequence shown here is derived from an EMBL/GenBank/DDBJ whole genome shotgun (WGS) entry which is preliminary data.</text>
</comment>
<sequence length="67" mass="7131">MCASEHGHTNIVRMLLETGRCHTGLVDKNGQTAVTVAEAASHQEIVDLLKARADPRASEASCTSDLL</sequence>
<accession>A0A4Z2EI97</accession>
<dbReference type="SUPFAM" id="SSF48403">
    <property type="entry name" value="Ankyrin repeat"/>
    <property type="match status" value="1"/>
</dbReference>
<dbReference type="Gene3D" id="1.25.40.20">
    <property type="entry name" value="Ankyrin repeat-containing domain"/>
    <property type="match status" value="1"/>
</dbReference>
<keyword evidence="2" id="KW-1185">Reference proteome</keyword>
<dbReference type="PANTHER" id="PTHR24168:SF24">
    <property type="entry name" value="KN MOTIF AND ANKYRIN REPEAT DOMAIN-CONTAINING PROTEIN 4"/>
    <property type="match status" value="1"/>
</dbReference>
<dbReference type="OrthoDB" id="5406014at2759"/>
<name>A0A4Z2EI97_9TELE</name>
<dbReference type="InterPro" id="IPR036770">
    <property type="entry name" value="Ankyrin_rpt-contain_sf"/>
</dbReference>
<reference evidence="1 2" key="1">
    <citation type="submission" date="2019-03" db="EMBL/GenBank/DDBJ databases">
        <title>First draft genome of Liparis tanakae, snailfish: a comprehensive survey of snailfish specific genes.</title>
        <authorList>
            <person name="Kim W."/>
            <person name="Song I."/>
            <person name="Jeong J.-H."/>
            <person name="Kim D."/>
            <person name="Kim S."/>
            <person name="Ryu S."/>
            <person name="Song J.Y."/>
            <person name="Lee S.K."/>
        </authorList>
    </citation>
    <scope>NUCLEOTIDE SEQUENCE [LARGE SCALE GENOMIC DNA]</scope>
    <source>
        <tissue evidence="1">Muscle</tissue>
    </source>
</reference>
<dbReference type="InterPro" id="IPR047184">
    <property type="entry name" value="KANK1-4"/>
</dbReference>
<dbReference type="AlphaFoldDB" id="A0A4Z2EI97"/>
<proteinExistence type="predicted"/>
<dbReference type="GO" id="GO:0005856">
    <property type="term" value="C:cytoskeleton"/>
    <property type="evidence" value="ECO:0007669"/>
    <property type="project" value="TreeGrafter"/>
</dbReference>
<dbReference type="EMBL" id="SRLO01007192">
    <property type="protein sequence ID" value="TNN28194.1"/>
    <property type="molecule type" value="Genomic_DNA"/>
</dbReference>
<dbReference type="InterPro" id="IPR002110">
    <property type="entry name" value="Ankyrin_rpt"/>
</dbReference>
<dbReference type="GO" id="GO:0005737">
    <property type="term" value="C:cytoplasm"/>
    <property type="evidence" value="ECO:0007669"/>
    <property type="project" value="TreeGrafter"/>
</dbReference>
<evidence type="ECO:0000313" key="2">
    <source>
        <dbReference type="Proteomes" id="UP000314294"/>
    </source>
</evidence>
<gene>
    <name evidence="1" type="primary">KANK1_0</name>
    <name evidence="1" type="ORF">EYF80_061658</name>
</gene>
<protein>
    <submittedName>
        <fullName evidence="1">KN motif and ankyrin repeat domain-containing protein 1</fullName>
    </submittedName>
</protein>
<dbReference type="Pfam" id="PF12796">
    <property type="entry name" value="Ank_2"/>
    <property type="match status" value="1"/>
</dbReference>
<evidence type="ECO:0000313" key="1">
    <source>
        <dbReference type="EMBL" id="TNN28194.1"/>
    </source>
</evidence>
<dbReference type="Proteomes" id="UP000314294">
    <property type="component" value="Unassembled WGS sequence"/>
</dbReference>
<dbReference type="PANTHER" id="PTHR24168">
    <property type="entry name" value="KN MOTIF AND ANKYRIN REPEAT DOMAIN-CONTAINING"/>
    <property type="match status" value="1"/>
</dbReference>
<dbReference type="GO" id="GO:0030837">
    <property type="term" value="P:negative regulation of actin filament polymerization"/>
    <property type="evidence" value="ECO:0007669"/>
    <property type="project" value="InterPro"/>
</dbReference>
<organism evidence="1 2">
    <name type="scientific">Liparis tanakae</name>
    <name type="common">Tanaka's snailfish</name>
    <dbReference type="NCBI Taxonomy" id="230148"/>
    <lineage>
        <taxon>Eukaryota</taxon>
        <taxon>Metazoa</taxon>
        <taxon>Chordata</taxon>
        <taxon>Craniata</taxon>
        <taxon>Vertebrata</taxon>
        <taxon>Euteleostomi</taxon>
        <taxon>Actinopterygii</taxon>
        <taxon>Neopterygii</taxon>
        <taxon>Teleostei</taxon>
        <taxon>Neoteleostei</taxon>
        <taxon>Acanthomorphata</taxon>
        <taxon>Eupercaria</taxon>
        <taxon>Perciformes</taxon>
        <taxon>Cottioidei</taxon>
        <taxon>Cottales</taxon>
        <taxon>Liparidae</taxon>
        <taxon>Liparis</taxon>
    </lineage>
</organism>